<evidence type="ECO:0000256" key="6">
    <source>
        <dbReference type="ARBA" id="ARBA00023098"/>
    </source>
</evidence>
<evidence type="ECO:0000256" key="11">
    <source>
        <dbReference type="SAM" id="Phobius"/>
    </source>
</evidence>
<dbReference type="PANTHER" id="PTHR14269:SF61">
    <property type="entry name" value="CDP-DIACYLGLYCEROL--SERINE O-PHOSPHATIDYLTRANSFERASE"/>
    <property type="match status" value="1"/>
</dbReference>
<dbReference type="Gene3D" id="1.20.120.1760">
    <property type="match status" value="1"/>
</dbReference>
<evidence type="ECO:0000256" key="10">
    <source>
        <dbReference type="RuleBase" id="RU003750"/>
    </source>
</evidence>
<dbReference type="EMBL" id="ML741788">
    <property type="protein sequence ID" value="KAE8327997.1"/>
    <property type="molecule type" value="Genomic_DNA"/>
</dbReference>
<feature type="transmembrane region" description="Helical" evidence="11">
    <location>
        <begin position="20"/>
        <end position="46"/>
    </location>
</feature>
<gene>
    <name evidence="12" type="ORF">BDV39DRAFT_192391</name>
</gene>
<sequence length="228" mass="24980">MPATDESKFDMLKRLRIADYVTLANVLSIFSSIQGYFVAAHILIFLGYEFDRFDGIVARWRNETSELGKQLDSLSDLVTFGLSPTVLVYSVGLNTTVDQAFLIFYVLSAVARLARFNVAAHLVPKDAHGKALFHVGLAIPYAALIISTSVAVSTWADSPSWGLNSTILFHGTWFEFHPAIMPLIAIGSAMISNRLKLRVDGAIGIPAISAVIFATCWILAPYPDRTVN</sequence>
<dbReference type="InterPro" id="IPR000462">
    <property type="entry name" value="CDP-OH_P_trans"/>
</dbReference>
<keyword evidence="3 10" id="KW-0808">Transferase</keyword>
<feature type="transmembrane region" description="Helical" evidence="11">
    <location>
        <begin position="86"/>
        <end position="110"/>
    </location>
</feature>
<evidence type="ECO:0000256" key="3">
    <source>
        <dbReference type="ARBA" id="ARBA00022679"/>
    </source>
</evidence>
<proteinExistence type="inferred from homology"/>
<dbReference type="GO" id="GO:0016020">
    <property type="term" value="C:membrane"/>
    <property type="evidence" value="ECO:0007669"/>
    <property type="project" value="UniProtKB-SubCell"/>
</dbReference>
<evidence type="ECO:0000313" key="13">
    <source>
        <dbReference type="Proteomes" id="UP000325945"/>
    </source>
</evidence>
<feature type="transmembrane region" description="Helical" evidence="11">
    <location>
        <begin position="176"/>
        <end position="195"/>
    </location>
</feature>
<dbReference type="PANTHER" id="PTHR14269">
    <property type="entry name" value="CDP-DIACYLGLYCEROL--GLYCEROL-3-PHOSPHATE 3-PHOSPHATIDYLTRANSFERASE-RELATED"/>
    <property type="match status" value="1"/>
</dbReference>
<keyword evidence="6" id="KW-0443">Lipid metabolism</keyword>
<keyword evidence="5 11" id="KW-1133">Transmembrane helix</keyword>
<keyword evidence="2" id="KW-0444">Lipid biosynthesis</keyword>
<feature type="transmembrane region" description="Helical" evidence="11">
    <location>
        <begin position="131"/>
        <end position="156"/>
    </location>
</feature>
<evidence type="ECO:0000256" key="9">
    <source>
        <dbReference type="ARBA" id="ARBA00023264"/>
    </source>
</evidence>
<keyword evidence="13" id="KW-1185">Reference proteome</keyword>
<reference evidence="13" key="1">
    <citation type="submission" date="2019-04" db="EMBL/GenBank/DDBJ databases">
        <title>Friends and foes A comparative genomics studyof 23 Aspergillus species from section Flavi.</title>
        <authorList>
            <consortium name="DOE Joint Genome Institute"/>
            <person name="Kjaerbolling I."/>
            <person name="Vesth T."/>
            <person name="Frisvad J.C."/>
            <person name="Nybo J.L."/>
            <person name="Theobald S."/>
            <person name="Kildgaard S."/>
            <person name="Isbrandt T."/>
            <person name="Kuo A."/>
            <person name="Sato A."/>
            <person name="Lyhne E.K."/>
            <person name="Kogle M.E."/>
            <person name="Wiebenga A."/>
            <person name="Kun R.S."/>
            <person name="Lubbers R.J."/>
            <person name="Makela M.R."/>
            <person name="Barry K."/>
            <person name="Chovatia M."/>
            <person name="Clum A."/>
            <person name="Daum C."/>
            <person name="Haridas S."/>
            <person name="He G."/>
            <person name="LaButti K."/>
            <person name="Lipzen A."/>
            <person name="Mondo S."/>
            <person name="Riley R."/>
            <person name="Salamov A."/>
            <person name="Simmons B.A."/>
            <person name="Magnuson J.K."/>
            <person name="Henrissat B."/>
            <person name="Mortensen U.H."/>
            <person name="Larsen T.O."/>
            <person name="Devries R.P."/>
            <person name="Grigoriev I.V."/>
            <person name="Machida M."/>
            <person name="Baker S.E."/>
            <person name="Andersen M.R."/>
        </authorList>
    </citation>
    <scope>NUCLEOTIDE SEQUENCE [LARGE SCALE GENOMIC DNA]</scope>
    <source>
        <strain evidence="13">CBS 130017</strain>
    </source>
</reference>
<evidence type="ECO:0000256" key="2">
    <source>
        <dbReference type="ARBA" id="ARBA00022516"/>
    </source>
</evidence>
<organism evidence="12 13">
    <name type="scientific">Aspergillus sergii</name>
    <dbReference type="NCBI Taxonomy" id="1034303"/>
    <lineage>
        <taxon>Eukaryota</taxon>
        <taxon>Fungi</taxon>
        <taxon>Dikarya</taxon>
        <taxon>Ascomycota</taxon>
        <taxon>Pezizomycotina</taxon>
        <taxon>Eurotiomycetes</taxon>
        <taxon>Eurotiomycetidae</taxon>
        <taxon>Eurotiales</taxon>
        <taxon>Aspergillaceae</taxon>
        <taxon>Aspergillus</taxon>
        <taxon>Aspergillus subgen. Circumdati</taxon>
    </lineage>
</organism>
<dbReference type="InterPro" id="IPR050324">
    <property type="entry name" value="CDP-alcohol_PTase-I"/>
</dbReference>
<comment type="similarity">
    <text evidence="10">Belongs to the CDP-alcohol phosphatidyltransferase class-I family.</text>
</comment>
<dbReference type="InterPro" id="IPR048254">
    <property type="entry name" value="CDP_ALCOHOL_P_TRANSF_CS"/>
</dbReference>
<name>A0A5N6X443_9EURO</name>
<dbReference type="Pfam" id="PF01066">
    <property type="entry name" value="CDP-OH_P_transf"/>
    <property type="match status" value="1"/>
</dbReference>
<dbReference type="Proteomes" id="UP000325945">
    <property type="component" value="Unassembled WGS sequence"/>
</dbReference>
<keyword evidence="4 11" id="KW-0812">Transmembrane</keyword>
<keyword evidence="7 11" id="KW-0472">Membrane</keyword>
<accession>A0A5N6X443</accession>
<dbReference type="PROSITE" id="PS00379">
    <property type="entry name" value="CDP_ALCOHOL_P_TRANSF"/>
    <property type="match status" value="1"/>
</dbReference>
<evidence type="ECO:0000256" key="5">
    <source>
        <dbReference type="ARBA" id="ARBA00022989"/>
    </source>
</evidence>
<dbReference type="InterPro" id="IPR043130">
    <property type="entry name" value="CDP-OH_PTrfase_TM_dom"/>
</dbReference>
<feature type="transmembrane region" description="Helical" evidence="11">
    <location>
        <begin position="202"/>
        <end position="220"/>
    </location>
</feature>
<dbReference type="AlphaFoldDB" id="A0A5N6X443"/>
<evidence type="ECO:0000256" key="4">
    <source>
        <dbReference type="ARBA" id="ARBA00022692"/>
    </source>
</evidence>
<dbReference type="GO" id="GO:0016780">
    <property type="term" value="F:phosphotransferase activity, for other substituted phosphate groups"/>
    <property type="evidence" value="ECO:0007669"/>
    <property type="project" value="InterPro"/>
</dbReference>
<comment type="subcellular location">
    <subcellularLocation>
        <location evidence="1">Membrane</location>
        <topology evidence="1">Multi-pass membrane protein</topology>
    </subcellularLocation>
</comment>
<evidence type="ECO:0000256" key="8">
    <source>
        <dbReference type="ARBA" id="ARBA00023209"/>
    </source>
</evidence>
<protein>
    <submittedName>
        <fullName evidence="12">CDP-diacylglycerol--serine O-phosphatidyltransferase</fullName>
    </submittedName>
</protein>
<evidence type="ECO:0000256" key="1">
    <source>
        <dbReference type="ARBA" id="ARBA00004141"/>
    </source>
</evidence>
<dbReference type="GO" id="GO:0008654">
    <property type="term" value="P:phospholipid biosynthetic process"/>
    <property type="evidence" value="ECO:0007669"/>
    <property type="project" value="UniProtKB-KW"/>
</dbReference>
<evidence type="ECO:0000256" key="7">
    <source>
        <dbReference type="ARBA" id="ARBA00023136"/>
    </source>
</evidence>
<keyword evidence="9" id="KW-1208">Phospholipid metabolism</keyword>
<keyword evidence="8" id="KW-0594">Phospholipid biosynthesis</keyword>
<evidence type="ECO:0000313" key="12">
    <source>
        <dbReference type="EMBL" id="KAE8327997.1"/>
    </source>
</evidence>